<dbReference type="InterPro" id="IPR014757">
    <property type="entry name" value="Tscrpt_reg_IclR_C"/>
</dbReference>
<dbReference type="InterPro" id="IPR050707">
    <property type="entry name" value="HTH_MetabolicPath_Reg"/>
</dbReference>
<keyword evidence="2" id="KW-0238">DNA-binding</keyword>
<dbReference type="RefSeq" id="WP_377252366.1">
    <property type="nucleotide sequence ID" value="NZ_JBHLUH010000036.1"/>
</dbReference>
<dbReference type="SUPFAM" id="SSF55781">
    <property type="entry name" value="GAF domain-like"/>
    <property type="match status" value="1"/>
</dbReference>
<gene>
    <name evidence="6" type="ORF">ACFFIA_17845</name>
</gene>
<organism evidence="6 7">
    <name type="scientific">Phytohabitans kaempferiae</name>
    <dbReference type="NCBI Taxonomy" id="1620943"/>
    <lineage>
        <taxon>Bacteria</taxon>
        <taxon>Bacillati</taxon>
        <taxon>Actinomycetota</taxon>
        <taxon>Actinomycetes</taxon>
        <taxon>Micromonosporales</taxon>
        <taxon>Micromonosporaceae</taxon>
    </lineage>
</organism>
<dbReference type="InterPro" id="IPR005471">
    <property type="entry name" value="Tscrpt_reg_IclR_N"/>
</dbReference>
<dbReference type="Pfam" id="PF01614">
    <property type="entry name" value="IclR_C"/>
    <property type="match status" value="1"/>
</dbReference>
<evidence type="ECO:0000259" key="5">
    <source>
        <dbReference type="PROSITE" id="PS51078"/>
    </source>
</evidence>
<evidence type="ECO:0000313" key="7">
    <source>
        <dbReference type="Proteomes" id="UP001589867"/>
    </source>
</evidence>
<dbReference type="PANTHER" id="PTHR30136">
    <property type="entry name" value="HELIX-TURN-HELIX TRANSCRIPTIONAL REGULATOR, ICLR FAMILY"/>
    <property type="match status" value="1"/>
</dbReference>
<dbReference type="PANTHER" id="PTHR30136:SF24">
    <property type="entry name" value="HTH-TYPE TRANSCRIPTIONAL REPRESSOR ALLR"/>
    <property type="match status" value="1"/>
</dbReference>
<sequence length="248" mass="27278">MSQTVDRAVRSLLFIADGPRSVRDVAQHLDVHPTTALRILQTLHSWRLVDKRADGDYRLGATILDLGQRALESLDLRDVAAPFMQKLGDATNETVHLAILENQNVVYIDKVDSRRPVRMYSRVGIVAPLHCTGVAKAILAFVPPAQQRRLVESTDLHAFTPHTLTTPESLLADLAAARERGYAIDDEEHELGIRCVSAPILYADGNVAGSVSVSVSTARINYEKLLAFVGPLLDAAHGISRELGHRRR</sequence>
<dbReference type="SMART" id="SM00346">
    <property type="entry name" value="HTH_ICLR"/>
    <property type="match status" value="1"/>
</dbReference>
<feature type="domain" description="IclR-ED" evidence="5">
    <location>
        <begin position="62"/>
        <end position="245"/>
    </location>
</feature>
<dbReference type="SUPFAM" id="SSF46785">
    <property type="entry name" value="Winged helix' DNA-binding domain"/>
    <property type="match status" value="1"/>
</dbReference>
<accession>A0ABV6M4B2</accession>
<dbReference type="InterPro" id="IPR029016">
    <property type="entry name" value="GAF-like_dom_sf"/>
</dbReference>
<dbReference type="InterPro" id="IPR036390">
    <property type="entry name" value="WH_DNA-bd_sf"/>
</dbReference>
<evidence type="ECO:0000313" key="6">
    <source>
        <dbReference type="EMBL" id="MFC0529521.1"/>
    </source>
</evidence>
<keyword evidence="1" id="KW-0805">Transcription regulation</keyword>
<dbReference type="PROSITE" id="PS51078">
    <property type="entry name" value="ICLR_ED"/>
    <property type="match status" value="1"/>
</dbReference>
<dbReference type="Gene3D" id="3.30.450.40">
    <property type="match status" value="1"/>
</dbReference>
<keyword evidence="3" id="KW-0804">Transcription</keyword>
<evidence type="ECO:0000256" key="2">
    <source>
        <dbReference type="ARBA" id="ARBA00023125"/>
    </source>
</evidence>
<dbReference type="Pfam" id="PF09339">
    <property type="entry name" value="HTH_IclR"/>
    <property type="match status" value="1"/>
</dbReference>
<dbReference type="Gene3D" id="1.10.10.10">
    <property type="entry name" value="Winged helix-like DNA-binding domain superfamily/Winged helix DNA-binding domain"/>
    <property type="match status" value="1"/>
</dbReference>
<proteinExistence type="predicted"/>
<dbReference type="Proteomes" id="UP001589867">
    <property type="component" value="Unassembled WGS sequence"/>
</dbReference>
<comment type="caution">
    <text evidence="6">The sequence shown here is derived from an EMBL/GenBank/DDBJ whole genome shotgun (WGS) entry which is preliminary data.</text>
</comment>
<name>A0ABV6M4B2_9ACTN</name>
<dbReference type="PROSITE" id="PS51077">
    <property type="entry name" value="HTH_ICLR"/>
    <property type="match status" value="1"/>
</dbReference>
<reference evidence="6 7" key="1">
    <citation type="submission" date="2024-09" db="EMBL/GenBank/DDBJ databases">
        <authorList>
            <person name="Sun Q."/>
            <person name="Mori K."/>
        </authorList>
    </citation>
    <scope>NUCLEOTIDE SEQUENCE [LARGE SCALE GENOMIC DNA]</scope>
    <source>
        <strain evidence="6 7">TBRC 3947</strain>
    </source>
</reference>
<evidence type="ECO:0000259" key="4">
    <source>
        <dbReference type="PROSITE" id="PS51077"/>
    </source>
</evidence>
<evidence type="ECO:0000256" key="1">
    <source>
        <dbReference type="ARBA" id="ARBA00023015"/>
    </source>
</evidence>
<protein>
    <submittedName>
        <fullName evidence="6">IclR family transcriptional regulator</fullName>
    </submittedName>
</protein>
<keyword evidence="7" id="KW-1185">Reference proteome</keyword>
<dbReference type="EMBL" id="JBHLUH010000036">
    <property type="protein sequence ID" value="MFC0529521.1"/>
    <property type="molecule type" value="Genomic_DNA"/>
</dbReference>
<dbReference type="InterPro" id="IPR036388">
    <property type="entry name" value="WH-like_DNA-bd_sf"/>
</dbReference>
<feature type="domain" description="HTH iclR-type" evidence="4">
    <location>
        <begin position="2"/>
        <end position="61"/>
    </location>
</feature>
<evidence type="ECO:0000256" key="3">
    <source>
        <dbReference type="ARBA" id="ARBA00023163"/>
    </source>
</evidence>